<comment type="caution">
    <text evidence="1">The sequence shown here is derived from an EMBL/GenBank/DDBJ whole genome shotgun (WGS) entry which is preliminary data.</text>
</comment>
<keyword evidence="2" id="KW-1185">Reference proteome</keyword>
<sequence length="89" mass="10822">MGEVIRKQTGSYFNWYEYDNVFIVLNEEERDAHDNYYDIVKLQEVLYNRKTKVLSLPLYFVFQLLIKDSASYHSVYEYGEKMIQKYAEK</sequence>
<protein>
    <submittedName>
        <fullName evidence="1">Uncharacterized protein</fullName>
    </submittedName>
</protein>
<name>A0ABR5AQN9_BACBA</name>
<organism evidence="1 2">
    <name type="scientific">Bacillus badius</name>
    <dbReference type="NCBI Taxonomy" id="1455"/>
    <lineage>
        <taxon>Bacteria</taxon>
        <taxon>Bacillati</taxon>
        <taxon>Bacillota</taxon>
        <taxon>Bacilli</taxon>
        <taxon>Bacillales</taxon>
        <taxon>Bacillaceae</taxon>
        <taxon>Pseudobacillus</taxon>
    </lineage>
</organism>
<evidence type="ECO:0000313" key="2">
    <source>
        <dbReference type="Proteomes" id="UP000031982"/>
    </source>
</evidence>
<dbReference type="EMBL" id="JXLP01000018">
    <property type="protein sequence ID" value="KIL77068.1"/>
    <property type="molecule type" value="Genomic_DNA"/>
</dbReference>
<dbReference type="Proteomes" id="UP000031982">
    <property type="component" value="Unassembled WGS sequence"/>
</dbReference>
<gene>
    <name evidence="1" type="ORF">SD77_1820</name>
</gene>
<proteinExistence type="predicted"/>
<evidence type="ECO:0000313" key="1">
    <source>
        <dbReference type="EMBL" id="KIL77068.1"/>
    </source>
</evidence>
<accession>A0ABR5AQN9</accession>
<reference evidence="1 2" key="1">
    <citation type="submission" date="2015-01" db="EMBL/GenBank/DDBJ databases">
        <title>Genome Assembly of Bacillus badius MTCC 1458.</title>
        <authorList>
            <person name="Verma A."/>
            <person name="Khatri I."/>
            <person name="Mual P."/>
            <person name="Subramanian S."/>
            <person name="Krishnamurthi S."/>
        </authorList>
    </citation>
    <scope>NUCLEOTIDE SEQUENCE [LARGE SCALE GENOMIC DNA]</scope>
    <source>
        <strain evidence="1 2">MTCC 1458</strain>
    </source>
</reference>